<evidence type="ECO:0000313" key="1">
    <source>
        <dbReference type="EMBL" id="MBB4943467.1"/>
    </source>
</evidence>
<evidence type="ECO:0000313" key="2">
    <source>
        <dbReference type="Proteomes" id="UP000534286"/>
    </source>
</evidence>
<gene>
    <name evidence="1" type="ORF">FHR32_007867</name>
</gene>
<accession>A0A7W7WD92</accession>
<proteinExistence type="predicted"/>
<dbReference type="AlphaFoldDB" id="A0A7W7WD92"/>
<organism evidence="1 2">
    <name type="scientific">Streptosporangium album</name>
    <dbReference type="NCBI Taxonomy" id="47479"/>
    <lineage>
        <taxon>Bacteria</taxon>
        <taxon>Bacillati</taxon>
        <taxon>Actinomycetota</taxon>
        <taxon>Actinomycetes</taxon>
        <taxon>Streptosporangiales</taxon>
        <taxon>Streptosporangiaceae</taxon>
        <taxon>Streptosporangium</taxon>
    </lineage>
</organism>
<sequence length="51" mass="5809">MGRARRPPGRREGRTDRRDRGALNWLLTLRADRGPLRRWSPEALLRGAASG</sequence>
<dbReference type="EMBL" id="JACHJU010000005">
    <property type="protein sequence ID" value="MBB4943467.1"/>
    <property type="molecule type" value="Genomic_DNA"/>
</dbReference>
<dbReference type="Proteomes" id="UP000534286">
    <property type="component" value="Unassembled WGS sequence"/>
</dbReference>
<comment type="caution">
    <text evidence="1">The sequence shown here is derived from an EMBL/GenBank/DDBJ whole genome shotgun (WGS) entry which is preliminary data.</text>
</comment>
<reference evidence="1 2" key="1">
    <citation type="submission" date="2020-08" db="EMBL/GenBank/DDBJ databases">
        <title>Sequencing the genomes of 1000 actinobacteria strains.</title>
        <authorList>
            <person name="Klenk H.-P."/>
        </authorList>
    </citation>
    <scope>NUCLEOTIDE SEQUENCE [LARGE SCALE GENOMIC DNA]</scope>
    <source>
        <strain evidence="1 2">DSM 43023</strain>
    </source>
</reference>
<name>A0A7W7WD92_9ACTN</name>
<keyword evidence="2" id="KW-1185">Reference proteome</keyword>
<protein>
    <submittedName>
        <fullName evidence="1">Uncharacterized protein</fullName>
    </submittedName>
</protein>